<keyword evidence="3 4" id="KW-0131">Cell cycle</keyword>
<dbReference type="PANTHER" id="PTHR37307:SF1">
    <property type="entry name" value="CELL DIVISION PROTEIN WHIA-RELATED"/>
    <property type="match status" value="1"/>
</dbReference>
<dbReference type="AlphaFoldDB" id="A0A510HHD1"/>
<keyword evidence="2 4" id="KW-0238">DNA-binding</keyword>
<evidence type="ECO:0000313" key="9">
    <source>
        <dbReference type="Proteomes" id="UP000318065"/>
    </source>
</evidence>
<comment type="similarity">
    <text evidence="4">Belongs to the WhiA family.</text>
</comment>
<dbReference type="InterPro" id="IPR039518">
    <property type="entry name" value="WhiA_LAGLIDADG_dom"/>
</dbReference>
<dbReference type="EMBL" id="AP019791">
    <property type="protein sequence ID" value="BBL79402.1"/>
    <property type="molecule type" value="Genomic_DNA"/>
</dbReference>
<dbReference type="GO" id="GO:0003677">
    <property type="term" value="F:DNA binding"/>
    <property type="evidence" value="ECO:0007669"/>
    <property type="project" value="UniProtKB-UniRule"/>
</dbReference>
<dbReference type="RefSeq" id="WP_143527414.1">
    <property type="nucleotide sequence ID" value="NZ_AP019791.1"/>
</dbReference>
<evidence type="ECO:0000259" key="7">
    <source>
        <dbReference type="Pfam" id="PF14528"/>
    </source>
</evidence>
<comment type="function">
    <text evidence="4">Involved in cell division and chromosome segregation.</text>
</comment>
<evidence type="ECO:0000313" key="8">
    <source>
        <dbReference type="EMBL" id="BBL79402.1"/>
    </source>
</evidence>
<evidence type="ECO:0000256" key="4">
    <source>
        <dbReference type="HAMAP-Rule" id="MF_01420"/>
    </source>
</evidence>
<evidence type="ECO:0000256" key="3">
    <source>
        <dbReference type="ARBA" id="ARBA00023306"/>
    </source>
</evidence>
<feature type="domain" description="Homing endonuclease LAGLIDADG" evidence="7">
    <location>
        <begin position="25"/>
        <end position="87"/>
    </location>
</feature>
<dbReference type="Pfam" id="PF14527">
    <property type="entry name" value="LAGLIDADG_WhiA"/>
    <property type="match status" value="1"/>
</dbReference>
<dbReference type="InterPro" id="IPR003802">
    <property type="entry name" value="Sporulation_regulator_WhiA"/>
</dbReference>
<sequence>MRLHSFASELRRQIASAAGSSPRTARAELAGLLDAAGCWDGSGVTFSTLSPAVARALIRLWRSQFGVVAHLRAVEPDRFGRPRYAVRAEGEPVLRAAGELHPLREARGAADRAGYLRGAFAGAGSVTRPGGPGGHHLEFVHPEEEFVRRVARFSRAPLSLTRRRGRWVAYTKSADGVTTVLSQMGLHDAVLEYEARAVLGEAKANANRITNFDAANAGRTARAAARQQAALRRLDPKVLPPALREMLELRLEYPDAALAELARLGGISRSAANHRLRRLVALAERAAREEGAVNLGPLRAE</sequence>
<evidence type="ECO:0000259" key="6">
    <source>
        <dbReference type="Pfam" id="PF14527"/>
    </source>
</evidence>
<feature type="domain" description="WhiA LAGLIDADG-like" evidence="6">
    <location>
        <begin position="114"/>
        <end position="203"/>
    </location>
</feature>
<dbReference type="GO" id="GO:0051301">
    <property type="term" value="P:cell division"/>
    <property type="evidence" value="ECO:0007669"/>
    <property type="project" value="UniProtKB-UniRule"/>
</dbReference>
<dbReference type="InterPro" id="IPR027434">
    <property type="entry name" value="Homing_endonucl"/>
</dbReference>
<dbReference type="GO" id="GO:0004519">
    <property type="term" value="F:endonuclease activity"/>
    <property type="evidence" value="ECO:0007669"/>
    <property type="project" value="InterPro"/>
</dbReference>
<dbReference type="HAMAP" id="MF_01420">
    <property type="entry name" value="HTH_type_WhiA"/>
    <property type="match status" value="1"/>
</dbReference>
<keyword evidence="9" id="KW-1185">Reference proteome</keyword>
<dbReference type="Pfam" id="PF02650">
    <property type="entry name" value="HTH_WhiA"/>
    <property type="match status" value="1"/>
</dbReference>
<evidence type="ECO:0000256" key="2">
    <source>
        <dbReference type="ARBA" id="ARBA00023125"/>
    </source>
</evidence>
<dbReference type="PANTHER" id="PTHR37307">
    <property type="entry name" value="CELL DIVISION PROTEIN WHIA-RELATED"/>
    <property type="match status" value="1"/>
</dbReference>
<dbReference type="InterPro" id="IPR023054">
    <property type="entry name" value="Sporulation_regulator_WhiA_C"/>
</dbReference>
<name>A0A510HHD1_9ACTN</name>
<dbReference type="NCBIfam" id="TIGR00647">
    <property type="entry name" value="DNA_bind_WhiA"/>
    <property type="match status" value="1"/>
</dbReference>
<accession>A0A510HHD1</accession>
<protein>
    <recommendedName>
        <fullName evidence="4">Probable cell division protein WhiA</fullName>
    </recommendedName>
</protein>
<feature type="domain" description="Sporulation regulator WhiA C-terminal" evidence="5">
    <location>
        <begin position="206"/>
        <end position="283"/>
    </location>
</feature>
<evidence type="ECO:0000256" key="1">
    <source>
        <dbReference type="ARBA" id="ARBA00022618"/>
    </source>
</evidence>
<evidence type="ECO:0000259" key="5">
    <source>
        <dbReference type="Pfam" id="PF02650"/>
    </source>
</evidence>
<reference evidence="8" key="1">
    <citation type="journal article" date="2019" name="Microbiol. Resour. Announc.">
        <title>Complete Genome Sequence of Rubrobacter xylanophilus Strain AA3-22, Isolated from Arima Onsen in Japan.</title>
        <authorList>
            <person name="Tomariguchi N."/>
            <person name="Miyazaki K."/>
        </authorList>
    </citation>
    <scope>NUCLEOTIDE SEQUENCE [LARGE SCALE GENOMIC DNA]</scope>
    <source>
        <strain evidence="8">AA3-22</strain>
    </source>
</reference>
<dbReference type="Pfam" id="PF14528">
    <property type="entry name" value="LAGLIDADG_3"/>
    <property type="match status" value="1"/>
</dbReference>
<dbReference type="GO" id="GO:0043937">
    <property type="term" value="P:regulation of sporulation"/>
    <property type="evidence" value="ECO:0007669"/>
    <property type="project" value="InterPro"/>
</dbReference>
<dbReference type="Proteomes" id="UP000318065">
    <property type="component" value="Chromosome"/>
</dbReference>
<keyword evidence="1 4" id="KW-0132">Cell division</keyword>
<dbReference type="Gene3D" id="3.10.28.10">
    <property type="entry name" value="Homing endonucleases"/>
    <property type="match status" value="1"/>
</dbReference>
<dbReference type="InterPro" id="IPR004860">
    <property type="entry name" value="LAGLIDADG_dom"/>
</dbReference>
<organism evidence="8 9">
    <name type="scientific">Rubrobacter xylanophilus</name>
    <dbReference type="NCBI Taxonomy" id="49319"/>
    <lineage>
        <taxon>Bacteria</taxon>
        <taxon>Bacillati</taxon>
        <taxon>Actinomycetota</taxon>
        <taxon>Rubrobacteria</taxon>
        <taxon>Rubrobacterales</taxon>
        <taxon>Rubrobacteraceae</taxon>
        <taxon>Rubrobacter</taxon>
    </lineage>
</organism>
<gene>
    <name evidence="4 8" type="primary">whiA</name>
    <name evidence="8" type="ORF">RxyAA322_12560</name>
</gene>
<dbReference type="OrthoDB" id="5197218at2"/>
<proteinExistence type="inferred from homology"/>